<evidence type="ECO:0000313" key="3">
    <source>
        <dbReference type="EMBL" id="ABW67056.1"/>
    </source>
</evidence>
<evidence type="ECO:0000256" key="1">
    <source>
        <dbReference type="SAM" id="Phobius"/>
    </source>
</evidence>
<feature type="transmembrane region" description="Helical" evidence="1">
    <location>
        <begin position="93"/>
        <end position="111"/>
    </location>
</feature>
<proteinExistence type="predicted"/>
<feature type="transmembrane region" description="Helical" evidence="1">
    <location>
        <begin position="7"/>
        <end position="29"/>
    </location>
</feature>
<feature type="transmembrane region" description="Helical" evidence="1">
    <location>
        <begin position="49"/>
        <end position="72"/>
    </location>
</feature>
<dbReference type="STRING" id="96561.Dole_1250"/>
<keyword evidence="1" id="KW-0812">Transmembrane</keyword>
<reference evidence="3 4" key="1">
    <citation type="submission" date="2007-10" db="EMBL/GenBank/DDBJ databases">
        <title>Complete sequence of Desulfococcus oleovorans Hxd3.</title>
        <authorList>
            <consortium name="US DOE Joint Genome Institute"/>
            <person name="Copeland A."/>
            <person name="Lucas S."/>
            <person name="Lapidus A."/>
            <person name="Barry K."/>
            <person name="Glavina del Rio T."/>
            <person name="Dalin E."/>
            <person name="Tice H."/>
            <person name="Pitluck S."/>
            <person name="Kiss H."/>
            <person name="Brettin T."/>
            <person name="Bruce D."/>
            <person name="Detter J.C."/>
            <person name="Han C."/>
            <person name="Schmutz J."/>
            <person name="Larimer F."/>
            <person name="Land M."/>
            <person name="Hauser L."/>
            <person name="Kyrpides N."/>
            <person name="Kim E."/>
            <person name="Wawrik B."/>
            <person name="Richardson P."/>
        </authorList>
    </citation>
    <scope>NUCLEOTIDE SEQUENCE [LARGE SCALE GENOMIC DNA]</scope>
    <source>
        <strain evidence="4">DSM 6200 / JCM 39069 / Hxd3</strain>
    </source>
</reference>
<keyword evidence="1" id="KW-0472">Membrane</keyword>
<dbReference type="eggNOG" id="ENOG502Z9T8">
    <property type="taxonomic scope" value="Bacteria"/>
</dbReference>
<name>A8ZY49_DESOH</name>
<dbReference type="OrthoDB" id="9793491at2"/>
<feature type="domain" description="Flavinylation-associated cytochrome" evidence="2">
    <location>
        <begin position="6"/>
        <end position="72"/>
    </location>
</feature>
<accession>A8ZY49</accession>
<gene>
    <name evidence="3" type="ordered locus">Dole_1250</name>
</gene>
<keyword evidence="4" id="KW-1185">Reference proteome</keyword>
<sequence>MSMRRIVSLTAFLSFLVTFLTSIILYIVPEGRVAYWADWRLWGLSKEEWGAIHINVGFLFLLSLLLHIYYNWKPIVTYLKNKAKQVSIFTKEFNAALVLTALFVFGTYFGVPPFSTIIHFGKSFKDAAAEKYGEPPYGHAELSSVKTFAKQMNIDLEKGMLLLRQAGYRVDSDAWTLKEIAEQNGVSPQQVFLAMSDAIQTAEQSVGLPEKPAPGAGNLTLADFCTQYHLNVKMIMRSLKDAGITSEADMTIKEIGEANQTGAIEVYEQIRSFADRSNEQ</sequence>
<keyword evidence="1" id="KW-1133">Transmembrane helix</keyword>
<dbReference type="AlphaFoldDB" id="A8ZY49"/>
<dbReference type="HOGENOM" id="CLU_089995_0_0_7"/>
<evidence type="ECO:0000259" key="2">
    <source>
        <dbReference type="Pfam" id="PF14358"/>
    </source>
</evidence>
<dbReference type="Proteomes" id="UP000008561">
    <property type="component" value="Chromosome"/>
</dbReference>
<protein>
    <recommendedName>
        <fullName evidence="2">Flavinylation-associated cytochrome domain-containing protein</fullName>
    </recommendedName>
</protein>
<dbReference type="Pfam" id="PF14358">
    <property type="entry name" value="DUF4405"/>
    <property type="match status" value="1"/>
</dbReference>
<evidence type="ECO:0000313" key="4">
    <source>
        <dbReference type="Proteomes" id="UP000008561"/>
    </source>
</evidence>
<dbReference type="KEGG" id="dol:Dole_1250"/>
<dbReference type="InterPro" id="IPR025517">
    <property type="entry name" value="DUF4405"/>
</dbReference>
<dbReference type="EMBL" id="CP000859">
    <property type="protein sequence ID" value="ABW67056.1"/>
    <property type="molecule type" value="Genomic_DNA"/>
</dbReference>
<organism evidence="3 4">
    <name type="scientific">Desulfosudis oleivorans (strain DSM 6200 / JCM 39069 / Hxd3)</name>
    <name type="common">Desulfococcus oleovorans</name>
    <dbReference type="NCBI Taxonomy" id="96561"/>
    <lineage>
        <taxon>Bacteria</taxon>
        <taxon>Pseudomonadati</taxon>
        <taxon>Thermodesulfobacteriota</taxon>
        <taxon>Desulfobacteria</taxon>
        <taxon>Desulfobacterales</taxon>
        <taxon>Desulfosudaceae</taxon>
        <taxon>Desulfosudis</taxon>
    </lineage>
</organism>
<dbReference type="RefSeq" id="WP_012174673.1">
    <property type="nucleotide sequence ID" value="NC_009943.1"/>
</dbReference>